<accession>A0A2Z5G354</accession>
<dbReference type="KEGG" id="abas:ACPOL_4212"/>
<dbReference type="EMBL" id="CP030840">
    <property type="protein sequence ID" value="AXC13489.1"/>
    <property type="molecule type" value="Genomic_DNA"/>
</dbReference>
<protein>
    <submittedName>
        <fullName evidence="1">Uncharacterized protein</fullName>
    </submittedName>
</protein>
<sequence>MRSTRRDGKGLGTMHGLELSSRATGFGIIPSIDPKQNVARYTLW</sequence>
<proteinExistence type="predicted"/>
<dbReference type="AlphaFoldDB" id="A0A2Z5G354"/>
<evidence type="ECO:0000313" key="1">
    <source>
        <dbReference type="EMBL" id="AXC13489.1"/>
    </source>
</evidence>
<organism evidence="1 2">
    <name type="scientific">Acidisarcina polymorpha</name>
    <dbReference type="NCBI Taxonomy" id="2211140"/>
    <lineage>
        <taxon>Bacteria</taxon>
        <taxon>Pseudomonadati</taxon>
        <taxon>Acidobacteriota</taxon>
        <taxon>Terriglobia</taxon>
        <taxon>Terriglobales</taxon>
        <taxon>Acidobacteriaceae</taxon>
        <taxon>Acidisarcina</taxon>
    </lineage>
</organism>
<dbReference type="Proteomes" id="UP000253606">
    <property type="component" value="Chromosome"/>
</dbReference>
<reference evidence="1 2" key="1">
    <citation type="journal article" date="2018" name="Front. Microbiol.">
        <title>Hydrolytic Capabilities as a Key to Environmental Success: Chitinolytic and Cellulolytic Acidobacteria From Acidic Sub-arctic Soils and Boreal Peatlands.</title>
        <authorList>
            <person name="Belova S.E."/>
            <person name="Ravin N.V."/>
            <person name="Pankratov T.A."/>
            <person name="Rakitin A.L."/>
            <person name="Ivanova A.A."/>
            <person name="Beletsky A.V."/>
            <person name="Mardanov A.V."/>
            <person name="Sinninghe Damste J.S."/>
            <person name="Dedysh S.N."/>
        </authorList>
    </citation>
    <scope>NUCLEOTIDE SEQUENCE [LARGE SCALE GENOMIC DNA]</scope>
    <source>
        <strain evidence="1 2">SBC82</strain>
    </source>
</reference>
<keyword evidence="2" id="KW-1185">Reference proteome</keyword>
<gene>
    <name evidence="1" type="ORF">ACPOL_4212</name>
</gene>
<evidence type="ECO:0000313" key="2">
    <source>
        <dbReference type="Proteomes" id="UP000253606"/>
    </source>
</evidence>
<name>A0A2Z5G354_9BACT</name>